<organism evidence="3 4">
    <name type="scientific">Chrysophaeum taylorii</name>
    <dbReference type="NCBI Taxonomy" id="2483200"/>
    <lineage>
        <taxon>Eukaryota</taxon>
        <taxon>Sar</taxon>
        <taxon>Stramenopiles</taxon>
        <taxon>Ochrophyta</taxon>
        <taxon>Pelagophyceae</taxon>
        <taxon>Pelagomonadales</taxon>
        <taxon>Pelagomonadaceae</taxon>
        <taxon>Chrysophaeum</taxon>
    </lineage>
</organism>
<accession>A0AAD7XJM5</accession>
<feature type="transmembrane region" description="Helical" evidence="2">
    <location>
        <begin position="359"/>
        <end position="377"/>
    </location>
</feature>
<feature type="compositionally biased region" description="Basic residues" evidence="1">
    <location>
        <begin position="1"/>
        <end position="10"/>
    </location>
</feature>
<evidence type="ECO:0000313" key="4">
    <source>
        <dbReference type="Proteomes" id="UP001230188"/>
    </source>
</evidence>
<dbReference type="PANTHER" id="PTHR36974:SF1">
    <property type="entry name" value="DOXX FAMILY MEMBRANE PROTEIN"/>
    <property type="match status" value="1"/>
</dbReference>
<feature type="transmembrane region" description="Helical" evidence="2">
    <location>
        <begin position="284"/>
        <end position="304"/>
    </location>
</feature>
<feature type="compositionally biased region" description="Acidic residues" evidence="1">
    <location>
        <begin position="31"/>
        <end position="59"/>
    </location>
</feature>
<evidence type="ECO:0000313" key="3">
    <source>
        <dbReference type="EMBL" id="KAJ8601828.1"/>
    </source>
</evidence>
<protein>
    <submittedName>
        <fullName evidence="3">Uncharacterized protein</fullName>
    </submittedName>
</protein>
<sequence>MSFPFAKKKSTINWADEDSDDDERVEHSDAQSEEGDEEDDEEEEDEPAEEEEEPAEEEPVPGVVATEVIVETEVPKAKPIEQMSKKERKELKQKELESLDELLAAEGFVPAPPEPEQPEPEQPEPQDAQEDEVDKDEKKKKKKKLRRPKEDTPQSDDPVAPEPPPQQPPKDIKEQHLVPAKRVGLLRRVAPSGIDALPLAEQAAVFASVYAGLGASTVLATRGVESLKQIEAFRQWTRTFFLIGAIFAVIGVSHFTAEDAYLGIYPPRGTWGFWNLPGSPEFHVRWTGAAEILGGAGLFIGGLAKEIAPDTAVAKLAPLASVALFALVLCVTPANIYMYTHGAEMVGIPPPGPLPLTFHYVRFALQVLLLTVLATLASSSSSSSSSGEETG</sequence>
<reference evidence="3" key="1">
    <citation type="submission" date="2023-01" db="EMBL/GenBank/DDBJ databases">
        <title>Metagenome sequencing of chrysophaentin producing Chrysophaeum taylorii.</title>
        <authorList>
            <person name="Davison J."/>
            <person name="Bewley C."/>
        </authorList>
    </citation>
    <scope>NUCLEOTIDE SEQUENCE</scope>
    <source>
        <strain evidence="3">NIES-1699</strain>
    </source>
</reference>
<dbReference type="EMBL" id="JAQMWT010000400">
    <property type="protein sequence ID" value="KAJ8601828.1"/>
    <property type="molecule type" value="Genomic_DNA"/>
</dbReference>
<keyword evidence="4" id="KW-1185">Reference proteome</keyword>
<evidence type="ECO:0000256" key="2">
    <source>
        <dbReference type="SAM" id="Phobius"/>
    </source>
</evidence>
<dbReference type="Proteomes" id="UP001230188">
    <property type="component" value="Unassembled WGS sequence"/>
</dbReference>
<feature type="compositionally biased region" description="Low complexity" evidence="1">
    <location>
        <begin position="60"/>
        <end position="72"/>
    </location>
</feature>
<dbReference type="PANTHER" id="PTHR36974">
    <property type="entry name" value="MEMBRANE PROTEIN-RELATED"/>
    <property type="match status" value="1"/>
</dbReference>
<comment type="caution">
    <text evidence="3">The sequence shown here is derived from an EMBL/GenBank/DDBJ whole genome shotgun (WGS) entry which is preliminary data.</text>
</comment>
<feature type="region of interest" description="Disordered" evidence="1">
    <location>
        <begin position="1"/>
        <end position="175"/>
    </location>
</feature>
<feature type="compositionally biased region" description="Basic and acidic residues" evidence="1">
    <location>
        <begin position="73"/>
        <end position="97"/>
    </location>
</feature>
<name>A0AAD7XJM5_9STRA</name>
<keyword evidence="2" id="KW-0472">Membrane</keyword>
<feature type="transmembrane region" description="Helical" evidence="2">
    <location>
        <begin position="316"/>
        <end position="339"/>
    </location>
</feature>
<feature type="compositionally biased region" description="Basic residues" evidence="1">
    <location>
        <begin position="138"/>
        <end position="147"/>
    </location>
</feature>
<feature type="transmembrane region" description="Helical" evidence="2">
    <location>
        <begin position="240"/>
        <end position="264"/>
    </location>
</feature>
<gene>
    <name evidence="3" type="ORF">CTAYLR_009042</name>
</gene>
<keyword evidence="2" id="KW-1133">Transmembrane helix</keyword>
<evidence type="ECO:0000256" key="1">
    <source>
        <dbReference type="SAM" id="MobiDB-lite"/>
    </source>
</evidence>
<keyword evidence="2" id="KW-0812">Transmembrane</keyword>
<proteinExistence type="predicted"/>
<feature type="compositionally biased region" description="Acidic residues" evidence="1">
    <location>
        <begin position="116"/>
        <end position="134"/>
    </location>
</feature>
<dbReference type="AlphaFoldDB" id="A0AAD7XJM5"/>